<evidence type="ECO:0000256" key="4">
    <source>
        <dbReference type="ARBA" id="ARBA00022741"/>
    </source>
</evidence>
<dbReference type="PANTHER" id="PTHR11136:SF0">
    <property type="entry name" value="DIHYDROFOLATE SYNTHETASE-RELATED"/>
    <property type="match status" value="1"/>
</dbReference>
<dbReference type="Gene3D" id="3.40.1190.10">
    <property type="entry name" value="Mur-like, catalytic domain"/>
    <property type="match status" value="1"/>
</dbReference>
<dbReference type="GO" id="GO:0046872">
    <property type="term" value="F:metal ion binding"/>
    <property type="evidence" value="ECO:0007669"/>
    <property type="project" value="UniProtKB-KW"/>
</dbReference>
<keyword evidence="3" id="KW-0479">Metal-binding</keyword>
<protein>
    <recommendedName>
        <fullName evidence="8">Mur ligase C-terminal domain-containing protein</fullName>
    </recommendedName>
</protein>
<dbReference type="InterPro" id="IPR036615">
    <property type="entry name" value="Mur_ligase_C_dom_sf"/>
</dbReference>
<dbReference type="AlphaFoldDB" id="A0A382B802"/>
<keyword evidence="5" id="KW-0067">ATP-binding</keyword>
<evidence type="ECO:0000256" key="2">
    <source>
        <dbReference type="ARBA" id="ARBA00022598"/>
    </source>
</evidence>
<organism evidence="7">
    <name type="scientific">marine metagenome</name>
    <dbReference type="NCBI Taxonomy" id="408172"/>
    <lineage>
        <taxon>unclassified sequences</taxon>
        <taxon>metagenomes</taxon>
        <taxon>ecological metagenomes</taxon>
    </lineage>
</organism>
<name>A0A382B802_9ZZZZ</name>
<evidence type="ECO:0008006" key="8">
    <source>
        <dbReference type="Google" id="ProtNLM"/>
    </source>
</evidence>
<keyword evidence="6" id="KW-0460">Magnesium</keyword>
<proteinExistence type="inferred from homology"/>
<dbReference type="GO" id="GO:0005737">
    <property type="term" value="C:cytoplasm"/>
    <property type="evidence" value="ECO:0007669"/>
    <property type="project" value="TreeGrafter"/>
</dbReference>
<evidence type="ECO:0000256" key="3">
    <source>
        <dbReference type="ARBA" id="ARBA00022723"/>
    </source>
</evidence>
<dbReference type="SUPFAM" id="SSF53623">
    <property type="entry name" value="MurD-like peptide ligases, catalytic domain"/>
    <property type="match status" value="1"/>
</dbReference>
<accession>A0A382B802</accession>
<evidence type="ECO:0000256" key="5">
    <source>
        <dbReference type="ARBA" id="ARBA00022840"/>
    </source>
</evidence>
<comment type="similarity">
    <text evidence="1">Belongs to the folylpolyglutamate synthase family.</text>
</comment>
<dbReference type="InterPro" id="IPR036565">
    <property type="entry name" value="Mur-like_cat_sf"/>
</dbReference>
<dbReference type="InterPro" id="IPR001645">
    <property type="entry name" value="Folylpolyglutamate_synth"/>
</dbReference>
<keyword evidence="2" id="KW-0436">Ligase</keyword>
<sequence>MYDVRHRFWLKDNFISTKELEKNIKIIDKLKVRLTLFELLTLIYLISASKLKDTSYALVEAGLLFAKDSTRVWNRPKIQIVTHINKQHLEWVKPKSLKAICQQKVGYLSKKTTIYIGKQEPQTLRIIKNLLKKNPSKKIIYGSSWTIKRFGNKRIFSDNKNKIVLSSKNILSDGIWNNVGLAIKIALDLNIPRKTILRAMPKINFEGRLQYVRSGKLKKLLYPQEELLVDGCHSEASAKNLASYLKTLNKDIYGIWGMQSHKQPEFFIRHFKKIFKKIVVIKIPDEPNTCNTQELKKIANQQDIECYIASDIKSAIKKFSSKKEKVITCFGSLYLVGKILSLN</sequence>
<evidence type="ECO:0000256" key="6">
    <source>
        <dbReference type="ARBA" id="ARBA00022842"/>
    </source>
</evidence>
<keyword evidence="4" id="KW-0547">Nucleotide-binding</keyword>
<dbReference type="EMBL" id="UINC01028562">
    <property type="protein sequence ID" value="SVB09754.1"/>
    <property type="molecule type" value="Genomic_DNA"/>
</dbReference>
<evidence type="ECO:0000256" key="1">
    <source>
        <dbReference type="ARBA" id="ARBA00008276"/>
    </source>
</evidence>
<dbReference type="GO" id="GO:0005524">
    <property type="term" value="F:ATP binding"/>
    <property type="evidence" value="ECO:0007669"/>
    <property type="project" value="UniProtKB-KW"/>
</dbReference>
<reference evidence="7" key="1">
    <citation type="submission" date="2018-05" db="EMBL/GenBank/DDBJ databases">
        <authorList>
            <person name="Lanie J.A."/>
            <person name="Ng W.-L."/>
            <person name="Kazmierczak K.M."/>
            <person name="Andrzejewski T.M."/>
            <person name="Davidsen T.M."/>
            <person name="Wayne K.J."/>
            <person name="Tettelin H."/>
            <person name="Glass J.I."/>
            <person name="Rusch D."/>
            <person name="Podicherti R."/>
            <person name="Tsui H.-C.T."/>
            <person name="Winkler M.E."/>
        </authorList>
    </citation>
    <scope>NUCLEOTIDE SEQUENCE</scope>
</reference>
<dbReference type="GO" id="GO:0008841">
    <property type="term" value="F:dihydrofolate synthase activity"/>
    <property type="evidence" value="ECO:0007669"/>
    <property type="project" value="TreeGrafter"/>
</dbReference>
<dbReference type="SUPFAM" id="SSF53244">
    <property type="entry name" value="MurD-like peptide ligases, peptide-binding domain"/>
    <property type="match status" value="1"/>
</dbReference>
<dbReference type="Gene3D" id="3.90.190.20">
    <property type="entry name" value="Mur ligase, C-terminal domain"/>
    <property type="match status" value="1"/>
</dbReference>
<evidence type="ECO:0000313" key="7">
    <source>
        <dbReference type="EMBL" id="SVB09754.1"/>
    </source>
</evidence>
<dbReference type="PANTHER" id="PTHR11136">
    <property type="entry name" value="FOLYLPOLYGLUTAMATE SYNTHASE-RELATED"/>
    <property type="match status" value="1"/>
</dbReference>
<gene>
    <name evidence="7" type="ORF">METZ01_LOCUS162608</name>
</gene>
<dbReference type="GO" id="GO:0004326">
    <property type="term" value="F:tetrahydrofolylpolyglutamate synthase activity"/>
    <property type="evidence" value="ECO:0007669"/>
    <property type="project" value="InterPro"/>
</dbReference>